<feature type="compositionally biased region" description="Polar residues" evidence="1">
    <location>
        <begin position="81"/>
        <end position="99"/>
    </location>
</feature>
<comment type="caution">
    <text evidence="2">The sequence shown here is derived from an EMBL/GenBank/DDBJ whole genome shotgun (WGS) entry which is preliminary data.</text>
</comment>
<feature type="compositionally biased region" description="Low complexity" evidence="1">
    <location>
        <begin position="113"/>
        <end position="123"/>
    </location>
</feature>
<keyword evidence="3" id="KW-1185">Reference proteome</keyword>
<evidence type="ECO:0000313" key="3">
    <source>
        <dbReference type="Proteomes" id="UP001063166"/>
    </source>
</evidence>
<feature type="compositionally biased region" description="Pro residues" evidence="1">
    <location>
        <begin position="173"/>
        <end position="185"/>
    </location>
</feature>
<name>A0A9P3URS4_LYOSH</name>
<dbReference type="AlphaFoldDB" id="A0A9P3URS4"/>
<feature type="compositionally biased region" description="Low complexity" evidence="1">
    <location>
        <begin position="43"/>
        <end position="54"/>
    </location>
</feature>
<feature type="compositionally biased region" description="Basic and acidic residues" evidence="1">
    <location>
        <begin position="142"/>
        <end position="157"/>
    </location>
</feature>
<evidence type="ECO:0000256" key="1">
    <source>
        <dbReference type="SAM" id="MobiDB-lite"/>
    </source>
</evidence>
<dbReference type="Proteomes" id="UP001063166">
    <property type="component" value="Unassembled WGS sequence"/>
</dbReference>
<feature type="compositionally biased region" description="Low complexity" evidence="1">
    <location>
        <begin position="159"/>
        <end position="170"/>
    </location>
</feature>
<feature type="compositionally biased region" description="Polar residues" evidence="1">
    <location>
        <begin position="58"/>
        <end position="68"/>
    </location>
</feature>
<reference evidence="2" key="1">
    <citation type="submission" date="2022-07" db="EMBL/GenBank/DDBJ databases">
        <title>The genome of Lyophyllum shimeji provides insight into the initial evolution of ectomycorrhizal fungal genome.</title>
        <authorList>
            <person name="Kobayashi Y."/>
            <person name="Shibata T."/>
            <person name="Hirakawa H."/>
            <person name="Shigenobu S."/>
            <person name="Nishiyama T."/>
            <person name="Yamada A."/>
            <person name="Hasebe M."/>
            <person name="Kawaguchi M."/>
        </authorList>
    </citation>
    <scope>NUCLEOTIDE SEQUENCE</scope>
    <source>
        <strain evidence="2">AT787</strain>
    </source>
</reference>
<dbReference type="EMBL" id="BRPK01000011">
    <property type="protein sequence ID" value="GLB42522.1"/>
    <property type="molecule type" value="Genomic_DNA"/>
</dbReference>
<sequence length="207" mass="22310">MIQDPVPHQINHPWQPCYGERIASDRGSPSVVGKGSYSDMGRARTTVPTRTPPASIAHQVSRSMTTTAVPHHAHRRPSGYVMSTSSPHTVGNTSRGVNLSSQRARRAREVESEAPSSSWISESAPPPHARSLYATIPLPPDDSPRGCEVHPPHDRAARSIKSLEWSSSSSPTTVPPHANPNPGQFPLPRVMSVFRYTGGGKSSSTLC</sequence>
<protein>
    <submittedName>
        <fullName evidence="2">Uncharacterized protein</fullName>
    </submittedName>
</protein>
<gene>
    <name evidence="2" type="ORF">LshimejAT787_1105370</name>
</gene>
<feature type="region of interest" description="Disordered" evidence="1">
    <location>
        <begin position="21"/>
        <end position="187"/>
    </location>
</feature>
<proteinExistence type="predicted"/>
<organism evidence="2 3">
    <name type="scientific">Lyophyllum shimeji</name>
    <name type="common">Hon-shimeji</name>
    <name type="synonym">Tricholoma shimeji</name>
    <dbReference type="NCBI Taxonomy" id="47721"/>
    <lineage>
        <taxon>Eukaryota</taxon>
        <taxon>Fungi</taxon>
        <taxon>Dikarya</taxon>
        <taxon>Basidiomycota</taxon>
        <taxon>Agaricomycotina</taxon>
        <taxon>Agaricomycetes</taxon>
        <taxon>Agaricomycetidae</taxon>
        <taxon>Agaricales</taxon>
        <taxon>Tricholomatineae</taxon>
        <taxon>Lyophyllaceae</taxon>
        <taxon>Lyophyllum</taxon>
    </lineage>
</organism>
<accession>A0A9P3URS4</accession>
<evidence type="ECO:0000313" key="2">
    <source>
        <dbReference type="EMBL" id="GLB42522.1"/>
    </source>
</evidence>